<accession>A0A015ME02</accession>
<evidence type="ECO:0000313" key="1">
    <source>
        <dbReference type="EMBL" id="EXX65038.1"/>
    </source>
</evidence>
<evidence type="ECO:0000313" key="2">
    <source>
        <dbReference type="Proteomes" id="UP000022910"/>
    </source>
</evidence>
<organism evidence="1 2">
    <name type="scientific">Rhizophagus irregularis (strain DAOM 197198w)</name>
    <name type="common">Glomus intraradices</name>
    <dbReference type="NCBI Taxonomy" id="1432141"/>
    <lineage>
        <taxon>Eukaryota</taxon>
        <taxon>Fungi</taxon>
        <taxon>Fungi incertae sedis</taxon>
        <taxon>Mucoromycota</taxon>
        <taxon>Glomeromycotina</taxon>
        <taxon>Glomeromycetes</taxon>
        <taxon>Glomerales</taxon>
        <taxon>Glomeraceae</taxon>
        <taxon>Rhizophagus</taxon>
    </lineage>
</organism>
<keyword evidence="2" id="KW-1185">Reference proteome</keyword>
<sequence length="60" mass="6976">MAYSKIARALPTRPDIKELQYSGARFSRGAIAKLGQRLQSQYPIHKFQILLLYENWKPGR</sequence>
<dbReference type="AlphaFoldDB" id="A0A015ME02"/>
<dbReference type="HOGENOM" id="CLU_2943009_0_0_1"/>
<dbReference type="Proteomes" id="UP000022910">
    <property type="component" value="Unassembled WGS sequence"/>
</dbReference>
<gene>
    <name evidence="1" type="ORF">RirG_137160</name>
</gene>
<reference evidence="1 2" key="1">
    <citation type="submission" date="2014-02" db="EMBL/GenBank/DDBJ databases">
        <title>Single nucleus genome sequencing reveals high similarity among nuclei of an endomycorrhizal fungus.</title>
        <authorList>
            <person name="Lin K."/>
            <person name="Geurts R."/>
            <person name="Zhang Z."/>
            <person name="Limpens E."/>
            <person name="Saunders D.G."/>
            <person name="Mu D."/>
            <person name="Pang E."/>
            <person name="Cao H."/>
            <person name="Cha H."/>
            <person name="Lin T."/>
            <person name="Zhou Q."/>
            <person name="Shang Y."/>
            <person name="Li Y."/>
            <person name="Ivanov S."/>
            <person name="Sharma T."/>
            <person name="Velzen R.V."/>
            <person name="Ruijter N.D."/>
            <person name="Aanen D.K."/>
            <person name="Win J."/>
            <person name="Kamoun S."/>
            <person name="Bisseling T."/>
            <person name="Huang S."/>
        </authorList>
    </citation>
    <scope>NUCLEOTIDE SEQUENCE [LARGE SCALE GENOMIC DNA]</scope>
    <source>
        <strain evidence="2">DAOM197198w</strain>
    </source>
</reference>
<protein>
    <submittedName>
        <fullName evidence="1">Uncharacterized protein</fullName>
    </submittedName>
</protein>
<comment type="caution">
    <text evidence="1">The sequence shown here is derived from an EMBL/GenBank/DDBJ whole genome shotgun (WGS) entry which is preliminary data.</text>
</comment>
<dbReference type="EMBL" id="JEMT01022590">
    <property type="protein sequence ID" value="EXX65038.1"/>
    <property type="molecule type" value="Genomic_DNA"/>
</dbReference>
<dbReference type="OrthoDB" id="2461265at2759"/>
<name>A0A015ME02_RHIIW</name>
<proteinExistence type="predicted"/>